<feature type="transmembrane region" description="Helical" evidence="9">
    <location>
        <begin position="269"/>
        <end position="288"/>
    </location>
</feature>
<evidence type="ECO:0000313" key="11">
    <source>
        <dbReference type="EMBL" id="RGI97298.1"/>
    </source>
</evidence>
<dbReference type="GO" id="GO:0005886">
    <property type="term" value="C:plasma membrane"/>
    <property type="evidence" value="ECO:0007669"/>
    <property type="project" value="UniProtKB-SubCell"/>
</dbReference>
<feature type="transmembrane region" description="Helical" evidence="9">
    <location>
        <begin position="160"/>
        <end position="181"/>
    </location>
</feature>
<evidence type="ECO:0000256" key="7">
    <source>
        <dbReference type="ARBA" id="ARBA00023136"/>
    </source>
</evidence>
<evidence type="ECO:0000313" key="10">
    <source>
        <dbReference type="EMBL" id="RGD71680.1"/>
    </source>
</evidence>
<keyword evidence="5 9" id="KW-0812">Transmembrane</keyword>
<accession>A0A374P1G5</accession>
<dbReference type="EMBL" id="QTJW01000003">
    <property type="protein sequence ID" value="RGD71680.1"/>
    <property type="molecule type" value="Genomic_DNA"/>
</dbReference>
<reference evidence="12 13" key="1">
    <citation type="submission" date="2018-08" db="EMBL/GenBank/DDBJ databases">
        <title>A genome reference for cultivated species of the human gut microbiota.</title>
        <authorList>
            <person name="Zou Y."/>
            <person name="Xue W."/>
            <person name="Luo G."/>
        </authorList>
    </citation>
    <scope>NUCLEOTIDE SEQUENCE [LARGE SCALE GENOMIC DNA]</scope>
    <source>
        <strain evidence="10 12">AF19-13AC</strain>
        <strain evidence="11 13">TM09-12</strain>
    </source>
</reference>
<sequence>MEEIDMTKRTNSQLCLLGGLLILMILCNVIVGGKLLSVNNLLTILSHAVFPVLASYGLMFIFSGGLIDLSVGANILLSANVGALLGEQLGLGYPGLVIGAVLCAVLAEQLCVQCSISLHIPAWISGLGSALILEAILAQWSTVAASRSEKLPGVRAIRALGQMPGMLILLIIAFVAAYIIFNRTTLGINLQAMGGNSQVAQVMGIKAKKTLIGATVVGGIFVGLAAVNHISFAGKLDCSSGLNSLNIIFKSLAATLLADSIQNIVTKPVGILISGISVVALFNILTLFGVPSGTYQNIALGIVVILCGILSHLNDKGVVK</sequence>
<name>A0A374P1G5_9FIRM</name>
<organism evidence="11 13">
    <name type="scientific">Hungatella hathewayi</name>
    <dbReference type="NCBI Taxonomy" id="154046"/>
    <lineage>
        <taxon>Bacteria</taxon>
        <taxon>Bacillati</taxon>
        <taxon>Bacillota</taxon>
        <taxon>Clostridia</taxon>
        <taxon>Lachnospirales</taxon>
        <taxon>Lachnospiraceae</taxon>
        <taxon>Hungatella</taxon>
    </lineage>
</organism>
<keyword evidence="3" id="KW-1003">Cell membrane</keyword>
<dbReference type="AlphaFoldDB" id="A0A374P1G5"/>
<evidence type="ECO:0000313" key="13">
    <source>
        <dbReference type="Proteomes" id="UP000263014"/>
    </source>
</evidence>
<feature type="transmembrane region" description="Helical" evidence="9">
    <location>
        <begin position="12"/>
        <end position="31"/>
    </location>
</feature>
<evidence type="ECO:0000256" key="5">
    <source>
        <dbReference type="ARBA" id="ARBA00022692"/>
    </source>
</evidence>
<feature type="transmembrane region" description="Helical" evidence="9">
    <location>
        <begin position="91"/>
        <end position="108"/>
    </location>
</feature>
<dbReference type="Proteomes" id="UP000263014">
    <property type="component" value="Unassembled WGS sequence"/>
</dbReference>
<protein>
    <recommendedName>
        <fullName evidence="8">Autoinducer 2 import system permease protein LsrD</fullName>
    </recommendedName>
</protein>
<dbReference type="OrthoDB" id="9815820at2"/>
<evidence type="ECO:0000256" key="4">
    <source>
        <dbReference type="ARBA" id="ARBA00022519"/>
    </source>
</evidence>
<gene>
    <name evidence="10" type="ORF">DWX31_05210</name>
    <name evidence="11" type="ORF">DXD79_28135</name>
</gene>
<evidence type="ECO:0000256" key="3">
    <source>
        <dbReference type="ARBA" id="ARBA00022475"/>
    </source>
</evidence>
<dbReference type="InterPro" id="IPR001851">
    <property type="entry name" value="ABC_transp_permease"/>
</dbReference>
<feature type="transmembrane region" description="Helical" evidence="9">
    <location>
        <begin position="66"/>
        <end position="85"/>
    </location>
</feature>
<evidence type="ECO:0000256" key="2">
    <source>
        <dbReference type="ARBA" id="ARBA00022448"/>
    </source>
</evidence>
<dbReference type="EMBL" id="QSON01000020">
    <property type="protein sequence ID" value="RGI97298.1"/>
    <property type="molecule type" value="Genomic_DNA"/>
</dbReference>
<evidence type="ECO:0000256" key="9">
    <source>
        <dbReference type="SAM" id="Phobius"/>
    </source>
</evidence>
<proteinExistence type="predicted"/>
<dbReference type="PANTHER" id="PTHR32196">
    <property type="entry name" value="ABC TRANSPORTER PERMEASE PROTEIN YPHD-RELATED-RELATED"/>
    <property type="match status" value="1"/>
</dbReference>
<keyword evidence="2" id="KW-0813">Transport</keyword>
<evidence type="ECO:0000256" key="1">
    <source>
        <dbReference type="ARBA" id="ARBA00004651"/>
    </source>
</evidence>
<keyword evidence="6 9" id="KW-1133">Transmembrane helix</keyword>
<dbReference type="Proteomes" id="UP000261023">
    <property type="component" value="Unassembled WGS sequence"/>
</dbReference>
<feature type="transmembrane region" description="Helical" evidence="9">
    <location>
        <begin position="120"/>
        <end position="140"/>
    </location>
</feature>
<dbReference type="GO" id="GO:0022857">
    <property type="term" value="F:transmembrane transporter activity"/>
    <property type="evidence" value="ECO:0007669"/>
    <property type="project" value="InterPro"/>
</dbReference>
<dbReference type="Pfam" id="PF02653">
    <property type="entry name" value="BPD_transp_2"/>
    <property type="match status" value="1"/>
</dbReference>
<evidence type="ECO:0000256" key="6">
    <source>
        <dbReference type="ARBA" id="ARBA00022989"/>
    </source>
</evidence>
<evidence type="ECO:0000256" key="8">
    <source>
        <dbReference type="ARBA" id="ARBA00039381"/>
    </source>
</evidence>
<keyword evidence="7 9" id="KW-0472">Membrane</keyword>
<evidence type="ECO:0000313" key="12">
    <source>
        <dbReference type="Proteomes" id="UP000261023"/>
    </source>
</evidence>
<comment type="caution">
    <text evidence="11">The sequence shown here is derived from an EMBL/GenBank/DDBJ whole genome shotgun (WGS) entry which is preliminary data.</text>
</comment>
<feature type="transmembrane region" description="Helical" evidence="9">
    <location>
        <begin position="294"/>
        <end position="313"/>
    </location>
</feature>
<keyword evidence="4" id="KW-0997">Cell inner membrane</keyword>
<comment type="subcellular location">
    <subcellularLocation>
        <location evidence="1">Cell membrane</location>
        <topology evidence="1">Multi-pass membrane protein</topology>
    </subcellularLocation>
</comment>
<dbReference type="PANTHER" id="PTHR32196:SF71">
    <property type="entry name" value="AUTOINDUCER 2 IMPORT SYSTEM PERMEASE PROTEIN LSRD"/>
    <property type="match status" value="1"/>
</dbReference>
<feature type="transmembrane region" description="Helical" evidence="9">
    <location>
        <begin position="211"/>
        <end position="234"/>
    </location>
</feature>